<name>A0A1A3H2S6_MYCMU</name>
<dbReference type="EMBL" id="LZLC01000106">
    <property type="protein sequence ID" value="OBJ42340.1"/>
    <property type="molecule type" value="Genomic_DNA"/>
</dbReference>
<proteinExistence type="predicted"/>
<evidence type="ECO:0000256" key="1">
    <source>
        <dbReference type="SAM" id="MobiDB-lite"/>
    </source>
</evidence>
<dbReference type="STRING" id="56689.GCA_001291445_01538"/>
<evidence type="ECO:0000313" key="3">
    <source>
        <dbReference type="Proteomes" id="UP000093898"/>
    </source>
</evidence>
<gene>
    <name evidence="2" type="ORF">A5630_21150</name>
</gene>
<dbReference type="AlphaFoldDB" id="A0A1A3H2S6"/>
<organism evidence="2 3">
    <name type="scientific">Mycolicibacterium mucogenicum</name>
    <name type="common">Mycobacterium mucogenicum</name>
    <dbReference type="NCBI Taxonomy" id="56689"/>
    <lineage>
        <taxon>Bacteria</taxon>
        <taxon>Bacillati</taxon>
        <taxon>Actinomycetota</taxon>
        <taxon>Actinomycetes</taxon>
        <taxon>Mycobacteriales</taxon>
        <taxon>Mycobacteriaceae</taxon>
        <taxon>Mycolicibacterium</taxon>
    </lineage>
</organism>
<dbReference type="Proteomes" id="UP000093898">
    <property type="component" value="Unassembled WGS sequence"/>
</dbReference>
<accession>A0A1A3H2S6</accession>
<feature type="compositionally biased region" description="Low complexity" evidence="1">
    <location>
        <begin position="57"/>
        <end position="72"/>
    </location>
</feature>
<feature type="region of interest" description="Disordered" evidence="1">
    <location>
        <begin position="23"/>
        <end position="72"/>
    </location>
</feature>
<evidence type="ECO:0000313" key="2">
    <source>
        <dbReference type="EMBL" id="OBJ42340.1"/>
    </source>
</evidence>
<comment type="caution">
    <text evidence="2">The sequence shown here is derived from an EMBL/GenBank/DDBJ whole genome shotgun (WGS) entry which is preliminary data.</text>
</comment>
<protein>
    <submittedName>
        <fullName evidence="2">Uncharacterized protein</fullName>
    </submittedName>
</protein>
<reference evidence="2 3" key="1">
    <citation type="submission" date="2016-06" db="EMBL/GenBank/DDBJ databases">
        <authorList>
            <person name="Kjaerup R.B."/>
            <person name="Dalgaard T.S."/>
            <person name="Juul-Madsen H.R."/>
        </authorList>
    </citation>
    <scope>NUCLEOTIDE SEQUENCE [LARGE SCALE GENOMIC DNA]</scope>
    <source>
        <strain evidence="2 3">1127319.6</strain>
    </source>
</reference>
<sequence>MVVFVVLGVACLVVFVVVTLRRRGGKSGPSYPVPPQQGYPGYPQQGYPGYPPPPGYPNQGYPPNRNYPNSPG</sequence>
<feature type="compositionally biased region" description="Low complexity" evidence="1">
    <location>
        <begin position="38"/>
        <end position="48"/>
    </location>
</feature>